<reference evidence="4" key="1">
    <citation type="journal article" date="2019" name="Int. J. Syst. Evol. Microbiol.">
        <title>The Global Catalogue of Microorganisms (GCM) 10K type strain sequencing project: providing services to taxonomists for standard genome sequencing and annotation.</title>
        <authorList>
            <consortium name="The Broad Institute Genomics Platform"/>
            <consortium name="The Broad Institute Genome Sequencing Center for Infectious Disease"/>
            <person name="Wu L."/>
            <person name="Ma J."/>
        </authorList>
    </citation>
    <scope>NUCLEOTIDE SEQUENCE [LARGE SCALE GENOMIC DNA]</scope>
    <source>
        <strain evidence="4">KACC 12507</strain>
    </source>
</reference>
<dbReference type="InterPro" id="IPR021994">
    <property type="entry name" value="DUF3592"/>
</dbReference>
<feature type="transmembrane region" description="Helical" evidence="1">
    <location>
        <begin position="21"/>
        <end position="36"/>
    </location>
</feature>
<feature type="domain" description="DUF3592" evidence="2">
    <location>
        <begin position="51"/>
        <end position="128"/>
    </location>
</feature>
<dbReference type="Pfam" id="PF12158">
    <property type="entry name" value="DUF3592"/>
    <property type="match status" value="1"/>
</dbReference>
<dbReference type="RefSeq" id="WP_382405340.1">
    <property type="nucleotide sequence ID" value="NZ_JBHSGU010000001.1"/>
</dbReference>
<protein>
    <submittedName>
        <fullName evidence="3">DUF3592 domain-containing protein</fullName>
    </submittedName>
</protein>
<accession>A0ABV9LQC7</accession>
<evidence type="ECO:0000256" key="1">
    <source>
        <dbReference type="SAM" id="Phobius"/>
    </source>
</evidence>
<keyword evidence="1" id="KW-0472">Membrane</keyword>
<evidence type="ECO:0000313" key="3">
    <source>
        <dbReference type="EMBL" id="MFC4698707.1"/>
    </source>
</evidence>
<keyword evidence="1" id="KW-1133">Transmembrane helix</keyword>
<sequence>MPKSSRRFALSSSVGSADSRVVIVMICFLVIGWYSAKDLGYMLTGGSWLSTPGVVVHSRVDKTGRLNSDTLYIEFTYAVNGKAYTSNNIDFGAWAYDIPAYLQKYPVGKPVTVHYDPASPNDAVLEKSGSFLLSLIMCVLFWGAAGAMGYYRFVRRA</sequence>
<proteinExistence type="predicted"/>
<comment type="caution">
    <text evidence="3">The sequence shown here is derived from an EMBL/GenBank/DDBJ whole genome shotgun (WGS) entry which is preliminary data.</text>
</comment>
<name>A0ABV9LQC7_9ALTE</name>
<evidence type="ECO:0000259" key="2">
    <source>
        <dbReference type="Pfam" id="PF12158"/>
    </source>
</evidence>
<dbReference type="EMBL" id="JBHSGU010000001">
    <property type="protein sequence ID" value="MFC4698707.1"/>
    <property type="molecule type" value="Genomic_DNA"/>
</dbReference>
<keyword evidence="4" id="KW-1185">Reference proteome</keyword>
<feature type="transmembrane region" description="Helical" evidence="1">
    <location>
        <begin position="131"/>
        <end position="151"/>
    </location>
</feature>
<dbReference type="Proteomes" id="UP001595897">
    <property type="component" value="Unassembled WGS sequence"/>
</dbReference>
<organism evidence="3 4">
    <name type="scientific">Glaciecola siphonariae</name>
    <dbReference type="NCBI Taxonomy" id="521012"/>
    <lineage>
        <taxon>Bacteria</taxon>
        <taxon>Pseudomonadati</taxon>
        <taxon>Pseudomonadota</taxon>
        <taxon>Gammaproteobacteria</taxon>
        <taxon>Alteromonadales</taxon>
        <taxon>Alteromonadaceae</taxon>
        <taxon>Glaciecola</taxon>
    </lineage>
</organism>
<keyword evidence="1" id="KW-0812">Transmembrane</keyword>
<gene>
    <name evidence="3" type="ORF">ACFO4O_00850</name>
</gene>
<evidence type="ECO:0000313" key="4">
    <source>
        <dbReference type="Proteomes" id="UP001595897"/>
    </source>
</evidence>